<dbReference type="InterPro" id="IPR013483">
    <property type="entry name" value="MoaA"/>
</dbReference>
<dbReference type="EC" id="4.1.99.22" evidence="2"/>
<dbReference type="SFLD" id="SFLDG01383">
    <property type="entry name" value="cyclic_pyranopterin_phosphate"/>
    <property type="match status" value="1"/>
</dbReference>
<dbReference type="GO" id="GO:0006777">
    <property type="term" value="P:Mo-molybdopterin cofactor biosynthetic process"/>
    <property type="evidence" value="ECO:0007669"/>
    <property type="project" value="UniProtKB-KW"/>
</dbReference>
<dbReference type="PROSITE" id="PS51918">
    <property type="entry name" value="RADICAL_SAM"/>
    <property type="match status" value="1"/>
</dbReference>
<evidence type="ECO:0000256" key="8">
    <source>
        <dbReference type="ARBA" id="ARBA00023014"/>
    </source>
</evidence>
<dbReference type="AlphaFoldDB" id="A0A4Q1RLE9"/>
<dbReference type="GO" id="GO:0046872">
    <property type="term" value="F:metal ion binding"/>
    <property type="evidence" value="ECO:0007669"/>
    <property type="project" value="UniProtKB-KW"/>
</dbReference>
<dbReference type="InterPro" id="IPR040064">
    <property type="entry name" value="MoaA-like"/>
</dbReference>
<dbReference type="InterPro" id="IPR058240">
    <property type="entry name" value="rSAM_sf"/>
</dbReference>
<protein>
    <recommendedName>
        <fullName evidence="2">GTP 3',8-cyclase</fullName>
        <ecNumber evidence="2">4.1.99.22</ecNumber>
    </recommendedName>
</protein>
<evidence type="ECO:0000313" key="15">
    <source>
        <dbReference type="Proteomes" id="UP000290106"/>
    </source>
</evidence>
<dbReference type="InterPro" id="IPR013785">
    <property type="entry name" value="Aldolase_TIM"/>
</dbReference>
<evidence type="ECO:0000256" key="1">
    <source>
        <dbReference type="ARBA" id="ARBA00001966"/>
    </source>
</evidence>
<dbReference type="SUPFAM" id="SSF102114">
    <property type="entry name" value="Radical SAM enzymes"/>
    <property type="match status" value="1"/>
</dbReference>
<dbReference type="Pfam" id="PF06463">
    <property type="entry name" value="Mob_synth_C"/>
    <property type="match status" value="1"/>
</dbReference>
<evidence type="ECO:0000256" key="3">
    <source>
        <dbReference type="ARBA" id="ARBA00022485"/>
    </source>
</evidence>
<evidence type="ECO:0000313" key="14">
    <source>
        <dbReference type="EMBL" id="RXS76674.1"/>
    </source>
</evidence>
<dbReference type="PROSITE" id="PS01305">
    <property type="entry name" value="MOAA_NIFB_PQQE"/>
    <property type="match status" value="1"/>
</dbReference>
<sequence>MLDQYGRRINYLRISVTDRCNLRCRYCMPEGVQDVGMKNILTFEEIWEIVKVSVSLGITHIRITGGEPLVRKGCADLILGIRKIPGVETITMTTNGVLLGNYAKQLKEAGVDGVNISLDTLDPEEFCQITGKRELPAVLAGIRAAKDAGLPVKLNAVNRKELDPVPLVRYAQNENLPLRFIEMMPVGYGKQYVGRSNEELREMLEKTFGTAEKLVDSEELSRMGSGPAVYYRFSDLKVPVGFISAIHGKFCDTCNRVRLTAEGYLKLCLCYDQGVDLRHVLREGEKENLRTVMEEAIFRKPAAHCFERPSEMTETHEMVKIGG</sequence>
<dbReference type="PANTHER" id="PTHR22960">
    <property type="entry name" value="MOLYBDOPTERIN COFACTOR SYNTHESIS PROTEIN A"/>
    <property type="match status" value="1"/>
</dbReference>
<evidence type="ECO:0000256" key="10">
    <source>
        <dbReference type="ARBA" id="ARBA00023150"/>
    </source>
</evidence>
<evidence type="ECO:0000256" key="7">
    <source>
        <dbReference type="ARBA" id="ARBA00023004"/>
    </source>
</evidence>
<comment type="cofactor">
    <cofactor evidence="1">
        <name>[4Fe-4S] cluster</name>
        <dbReference type="ChEBI" id="CHEBI:49883"/>
    </cofactor>
</comment>
<dbReference type="SFLD" id="SFLDG01067">
    <property type="entry name" value="SPASM/twitch_domain_containing"/>
    <property type="match status" value="1"/>
</dbReference>
<dbReference type="Gene3D" id="3.20.20.70">
    <property type="entry name" value="Aldolase class I"/>
    <property type="match status" value="1"/>
</dbReference>
<dbReference type="PANTHER" id="PTHR22960:SF0">
    <property type="entry name" value="MOLYBDENUM COFACTOR BIOSYNTHESIS PROTEIN 1"/>
    <property type="match status" value="1"/>
</dbReference>
<accession>A0A4Q1RLE9</accession>
<keyword evidence="6" id="KW-0547">Nucleotide-binding</keyword>
<dbReference type="OrthoDB" id="9763993at2"/>
<dbReference type="GO" id="GO:0061799">
    <property type="term" value="F:cyclic pyranopterin monophosphate synthase activity"/>
    <property type="evidence" value="ECO:0007669"/>
    <property type="project" value="TreeGrafter"/>
</dbReference>
<dbReference type="Proteomes" id="UP000290106">
    <property type="component" value="Unassembled WGS sequence"/>
</dbReference>
<keyword evidence="5" id="KW-0479">Metal-binding</keyword>
<comment type="caution">
    <text evidence="14">The sequence shown here is derived from an EMBL/GenBank/DDBJ whole genome shotgun (WGS) entry which is preliminary data.</text>
</comment>
<dbReference type="GO" id="GO:0051539">
    <property type="term" value="F:4 iron, 4 sulfur cluster binding"/>
    <property type="evidence" value="ECO:0007669"/>
    <property type="project" value="UniProtKB-KW"/>
</dbReference>
<feature type="domain" description="Radical SAM core" evidence="13">
    <location>
        <begin position="4"/>
        <end position="227"/>
    </location>
</feature>
<dbReference type="InterPro" id="IPR010505">
    <property type="entry name" value="MoaA_twitch"/>
</dbReference>
<dbReference type="InterPro" id="IPR007197">
    <property type="entry name" value="rSAM"/>
</dbReference>
<dbReference type="SFLD" id="SFLDG01386">
    <property type="entry name" value="main_SPASM_domain-containing"/>
    <property type="match status" value="1"/>
</dbReference>
<keyword evidence="9" id="KW-0342">GTP-binding</keyword>
<dbReference type="SFLD" id="SFLDS00029">
    <property type="entry name" value="Radical_SAM"/>
    <property type="match status" value="1"/>
</dbReference>
<dbReference type="GO" id="GO:0005525">
    <property type="term" value="F:GTP binding"/>
    <property type="evidence" value="ECO:0007669"/>
    <property type="project" value="UniProtKB-KW"/>
</dbReference>
<evidence type="ECO:0000256" key="2">
    <source>
        <dbReference type="ARBA" id="ARBA00012167"/>
    </source>
</evidence>
<evidence type="ECO:0000259" key="13">
    <source>
        <dbReference type="PROSITE" id="PS51918"/>
    </source>
</evidence>
<keyword evidence="11" id="KW-0456">Lyase</keyword>
<dbReference type="RefSeq" id="WP_129259479.1">
    <property type="nucleotide sequence ID" value="NZ_SDKC01000001.1"/>
</dbReference>
<evidence type="ECO:0000256" key="9">
    <source>
        <dbReference type="ARBA" id="ARBA00023134"/>
    </source>
</evidence>
<evidence type="ECO:0000256" key="11">
    <source>
        <dbReference type="ARBA" id="ARBA00023239"/>
    </source>
</evidence>
<dbReference type="CDD" id="cd21117">
    <property type="entry name" value="Twitch_MoaA"/>
    <property type="match status" value="1"/>
</dbReference>
<dbReference type="NCBIfam" id="TIGR02666">
    <property type="entry name" value="moaA"/>
    <property type="match status" value="1"/>
</dbReference>
<dbReference type="SMART" id="SM00729">
    <property type="entry name" value="Elp3"/>
    <property type="match status" value="1"/>
</dbReference>
<keyword evidence="7" id="KW-0408">Iron</keyword>
<keyword evidence="10" id="KW-0501">Molybdenum cofactor biosynthesis</keyword>
<dbReference type="CDD" id="cd01335">
    <property type="entry name" value="Radical_SAM"/>
    <property type="match status" value="1"/>
</dbReference>
<dbReference type="InterPro" id="IPR006638">
    <property type="entry name" value="Elp3/MiaA/NifB-like_rSAM"/>
</dbReference>
<proteinExistence type="predicted"/>
<dbReference type="EMBL" id="SDKC01000001">
    <property type="protein sequence ID" value="RXS76674.1"/>
    <property type="molecule type" value="Genomic_DNA"/>
</dbReference>
<reference evidence="14 15" key="1">
    <citation type="submission" date="2019-01" db="EMBL/GenBank/DDBJ databases">
        <title>Blautia sp. nov. KGMB01111 isolated human feces.</title>
        <authorList>
            <person name="Park J.-E."/>
            <person name="Kim J.-S."/>
            <person name="Park S.-H."/>
        </authorList>
    </citation>
    <scope>NUCLEOTIDE SEQUENCE [LARGE SCALE GENOMIC DNA]</scope>
    <source>
        <strain evidence="14 15">KGMB01111</strain>
    </source>
</reference>
<keyword evidence="8" id="KW-0411">Iron-sulfur</keyword>
<gene>
    <name evidence="14" type="primary">moaA</name>
    <name evidence="14" type="ORF">ETP43_05580</name>
</gene>
<evidence type="ECO:0000256" key="12">
    <source>
        <dbReference type="ARBA" id="ARBA00048697"/>
    </source>
</evidence>
<comment type="catalytic activity">
    <reaction evidence="12">
        <text>GTP + AH2 + S-adenosyl-L-methionine = (8S)-3',8-cyclo-7,8-dihydroguanosine 5'-triphosphate + 5'-deoxyadenosine + L-methionine + A + H(+)</text>
        <dbReference type="Rhea" id="RHEA:49576"/>
        <dbReference type="ChEBI" id="CHEBI:13193"/>
        <dbReference type="ChEBI" id="CHEBI:15378"/>
        <dbReference type="ChEBI" id="CHEBI:17319"/>
        <dbReference type="ChEBI" id="CHEBI:17499"/>
        <dbReference type="ChEBI" id="CHEBI:37565"/>
        <dbReference type="ChEBI" id="CHEBI:57844"/>
        <dbReference type="ChEBI" id="CHEBI:59789"/>
        <dbReference type="ChEBI" id="CHEBI:131766"/>
        <dbReference type="EC" id="4.1.99.22"/>
    </reaction>
</comment>
<evidence type="ECO:0000256" key="6">
    <source>
        <dbReference type="ARBA" id="ARBA00022741"/>
    </source>
</evidence>
<dbReference type="GO" id="GO:0061798">
    <property type="term" value="F:GTP 3',8'-cyclase activity"/>
    <property type="evidence" value="ECO:0007669"/>
    <property type="project" value="UniProtKB-EC"/>
</dbReference>
<dbReference type="InterPro" id="IPR000385">
    <property type="entry name" value="MoaA_NifB_PqqE_Fe-S-bd_CS"/>
</dbReference>
<keyword evidence="15" id="KW-1185">Reference proteome</keyword>
<organism evidence="14 15">
    <name type="scientific">Blautia faecicola</name>
    <dbReference type="NCBI Taxonomy" id="2509240"/>
    <lineage>
        <taxon>Bacteria</taxon>
        <taxon>Bacillati</taxon>
        <taxon>Bacillota</taxon>
        <taxon>Clostridia</taxon>
        <taxon>Lachnospirales</taxon>
        <taxon>Lachnospiraceae</taxon>
        <taxon>Blautia</taxon>
    </lineage>
</organism>
<dbReference type="Pfam" id="PF04055">
    <property type="entry name" value="Radical_SAM"/>
    <property type="match status" value="1"/>
</dbReference>
<name>A0A4Q1RLE9_9FIRM</name>
<dbReference type="UniPathway" id="UPA00344"/>
<keyword evidence="3" id="KW-0004">4Fe-4S</keyword>
<evidence type="ECO:0000256" key="4">
    <source>
        <dbReference type="ARBA" id="ARBA00022691"/>
    </source>
</evidence>
<evidence type="ECO:0000256" key="5">
    <source>
        <dbReference type="ARBA" id="ARBA00022723"/>
    </source>
</evidence>
<dbReference type="InterPro" id="IPR050105">
    <property type="entry name" value="MoCo_biosynth_MoaA/MoaC"/>
</dbReference>
<keyword evidence="4" id="KW-0949">S-adenosyl-L-methionine</keyword>